<sequence>MENKGEIIVYQSDNTLQLEVRMEDETVWLSLNQIAELFERDKSVISRHIKNVFEERELSKDSVVAKIATTGSDNKIYQVDYYNLDVIISVGYRVKSQRGTQFRIWANQILKEYLLKGYTINQRIELLEQRMNFKFSEYDEKFDFFIKTSLPPVEGVFYDGQLFDAYKFVADLIRTATTSLILIDNYIDDTVLTLFTKRIPGVTVTIYTAQISKQLSLDLQRHNSQYEPIDIRQFNQSHDRFLIVDEKELYHIGASLKDLGKKWFAFSRIQLDIQELLGRL</sequence>
<dbReference type="Proteomes" id="UP000644010">
    <property type="component" value="Unassembled WGS sequence"/>
</dbReference>
<reference evidence="1 2" key="1">
    <citation type="submission" date="2020-08" db="EMBL/GenBank/DDBJ databases">
        <title>Genome public.</title>
        <authorList>
            <person name="Liu C."/>
            <person name="Sun Q."/>
        </authorList>
    </citation>
    <scope>NUCLEOTIDE SEQUENCE [LARGE SCALE GENOMIC DNA]</scope>
    <source>
        <strain evidence="1 2">BX2</strain>
    </source>
</reference>
<dbReference type="Pfam" id="PF13310">
    <property type="entry name" value="Virulence_RhuM"/>
    <property type="match status" value="1"/>
</dbReference>
<dbReference type="EMBL" id="JACOOI010000015">
    <property type="protein sequence ID" value="MBC5643995.1"/>
    <property type="molecule type" value="Genomic_DNA"/>
</dbReference>
<evidence type="ECO:0000313" key="1">
    <source>
        <dbReference type="EMBL" id="MBC5643995.1"/>
    </source>
</evidence>
<dbReference type="InterPro" id="IPR011204">
    <property type="entry name" value="Virulence_RhuM-like"/>
</dbReference>
<protein>
    <submittedName>
        <fullName evidence="1">Virulence RhuM family protein</fullName>
    </submittedName>
</protein>
<proteinExistence type="predicted"/>
<dbReference type="PANTHER" id="PTHR35810">
    <property type="entry name" value="CYTOPLASMIC PROTEIN-RELATED"/>
    <property type="match status" value="1"/>
</dbReference>
<organism evidence="1 2">
    <name type="scientific">Parabacteroides segnis</name>
    <dbReference type="NCBI Taxonomy" id="2763058"/>
    <lineage>
        <taxon>Bacteria</taxon>
        <taxon>Pseudomonadati</taxon>
        <taxon>Bacteroidota</taxon>
        <taxon>Bacteroidia</taxon>
        <taxon>Bacteroidales</taxon>
        <taxon>Tannerellaceae</taxon>
        <taxon>Parabacteroides</taxon>
    </lineage>
</organism>
<name>A0ABR7E2L4_9BACT</name>
<comment type="caution">
    <text evidence="1">The sequence shown here is derived from an EMBL/GenBank/DDBJ whole genome shotgun (WGS) entry which is preliminary data.</text>
</comment>
<dbReference type="RefSeq" id="WP_186959950.1">
    <property type="nucleotide sequence ID" value="NZ_JACOOI010000015.1"/>
</dbReference>
<accession>A0ABR7E2L4</accession>
<dbReference type="PANTHER" id="PTHR35810:SF1">
    <property type="entry name" value="CYTOPLASMIC PROTEIN"/>
    <property type="match status" value="1"/>
</dbReference>
<gene>
    <name evidence="1" type="ORF">H8S77_14010</name>
</gene>
<evidence type="ECO:0000313" key="2">
    <source>
        <dbReference type="Proteomes" id="UP000644010"/>
    </source>
</evidence>
<keyword evidence="2" id="KW-1185">Reference proteome</keyword>